<proteinExistence type="predicted"/>
<dbReference type="SUPFAM" id="SSF88713">
    <property type="entry name" value="Glycoside hydrolase/deacetylase"/>
    <property type="match status" value="1"/>
</dbReference>
<evidence type="ECO:0000259" key="3">
    <source>
        <dbReference type="PROSITE" id="PS51677"/>
    </source>
</evidence>
<sequence length="262" mass="30388">MNIFFTSRRAAGVITVLVLMLTFLLGMLAGDVRERIISVTTKRLVPIYKVDTPEKKIAITIDGVWGAEKTSRILDIFDKYNVKITFFFGGYWLEKYPDMVREIDKRGHEIGNHTYTHPHCNSLAPEQLRQELEKTSLLIQDLTGKWPRFFRPPFGEYNNTVIRVAEEENYQVIQWSIDSLDWKEPGVHFIVKRVLEKAGPGEIVLMHNNGKHTADALEIIVPRLIEMGYKIVPLSELVYKDNYYIESHSGIQKRILSPRERK</sequence>
<keyword evidence="5" id="KW-1185">Reference proteome</keyword>
<dbReference type="CDD" id="cd10917">
    <property type="entry name" value="CE4_NodB_like_6s_7s"/>
    <property type="match status" value="1"/>
</dbReference>
<evidence type="ECO:0000256" key="2">
    <source>
        <dbReference type="ARBA" id="ARBA00022801"/>
    </source>
</evidence>
<organism evidence="4 5">
    <name type="scientific">Anoxybacter fermentans</name>
    <dbReference type="NCBI Taxonomy" id="1323375"/>
    <lineage>
        <taxon>Bacteria</taxon>
        <taxon>Bacillati</taxon>
        <taxon>Bacillota</taxon>
        <taxon>Clostridia</taxon>
        <taxon>Halanaerobiales</taxon>
        <taxon>Anoxybacter</taxon>
    </lineage>
</organism>
<dbReference type="Proteomes" id="UP000267250">
    <property type="component" value="Chromosome"/>
</dbReference>
<dbReference type="GO" id="GO:0005975">
    <property type="term" value="P:carbohydrate metabolic process"/>
    <property type="evidence" value="ECO:0007669"/>
    <property type="project" value="InterPro"/>
</dbReference>
<name>A0A3S9SVS2_9FIRM</name>
<dbReference type="PANTHER" id="PTHR10587">
    <property type="entry name" value="GLYCOSYL TRANSFERASE-RELATED"/>
    <property type="match status" value="1"/>
</dbReference>
<dbReference type="KEGG" id="aft:BBF96_02755"/>
<evidence type="ECO:0000313" key="4">
    <source>
        <dbReference type="EMBL" id="AZR72406.1"/>
    </source>
</evidence>
<dbReference type="GO" id="GO:0016810">
    <property type="term" value="F:hydrolase activity, acting on carbon-nitrogen (but not peptide) bonds"/>
    <property type="evidence" value="ECO:0007669"/>
    <property type="project" value="InterPro"/>
</dbReference>
<dbReference type="GO" id="GO:0016020">
    <property type="term" value="C:membrane"/>
    <property type="evidence" value="ECO:0007669"/>
    <property type="project" value="TreeGrafter"/>
</dbReference>
<dbReference type="EMBL" id="CP016379">
    <property type="protein sequence ID" value="AZR72406.1"/>
    <property type="molecule type" value="Genomic_DNA"/>
</dbReference>
<dbReference type="PANTHER" id="PTHR10587:SF133">
    <property type="entry name" value="CHITIN DEACETYLASE 1-RELATED"/>
    <property type="match status" value="1"/>
</dbReference>
<dbReference type="Pfam" id="PF01522">
    <property type="entry name" value="Polysacc_deac_1"/>
    <property type="match status" value="1"/>
</dbReference>
<protein>
    <submittedName>
        <fullName evidence="4">Deacetylase</fullName>
    </submittedName>
</protein>
<feature type="domain" description="NodB homology" evidence="3">
    <location>
        <begin position="55"/>
        <end position="232"/>
    </location>
</feature>
<dbReference type="InterPro" id="IPR002509">
    <property type="entry name" value="NODB_dom"/>
</dbReference>
<dbReference type="InterPro" id="IPR050248">
    <property type="entry name" value="Polysacc_deacetylase_ArnD"/>
</dbReference>
<keyword evidence="1" id="KW-0479">Metal-binding</keyword>
<dbReference type="OrthoDB" id="9806342at2"/>
<dbReference type="InterPro" id="IPR011330">
    <property type="entry name" value="Glyco_hydro/deAcase_b/a-brl"/>
</dbReference>
<reference evidence="4 5" key="1">
    <citation type="submission" date="2016-07" db="EMBL/GenBank/DDBJ databases">
        <title>Genome and transcriptome analysis of iron-reducing fermentative bacteria Anoxybacter fermentans.</title>
        <authorList>
            <person name="Zeng X."/>
            <person name="Shao Z."/>
        </authorList>
    </citation>
    <scope>NUCLEOTIDE SEQUENCE [LARGE SCALE GENOMIC DNA]</scope>
    <source>
        <strain evidence="4 5">DY22613</strain>
    </source>
</reference>
<accession>A0A3S9SVS2</accession>
<dbReference type="GO" id="GO:0046872">
    <property type="term" value="F:metal ion binding"/>
    <property type="evidence" value="ECO:0007669"/>
    <property type="project" value="UniProtKB-KW"/>
</dbReference>
<evidence type="ECO:0000313" key="5">
    <source>
        <dbReference type="Proteomes" id="UP000267250"/>
    </source>
</evidence>
<dbReference type="AlphaFoldDB" id="A0A3S9SVS2"/>
<gene>
    <name evidence="4" type="ORF">BBF96_02755</name>
</gene>
<dbReference type="Gene3D" id="3.20.20.370">
    <property type="entry name" value="Glycoside hydrolase/deacetylase"/>
    <property type="match status" value="1"/>
</dbReference>
<keyword evidence="2" id="KW-0378">Hydrolase</keyword>
<dbReference type="PROSITE" id="PS51677">
    <property type="entry name" value="NODB"/>
    <property type="match status" value="1"/>
</dbReference>
<dbReference type="RefSeq" id="WP_127015741.1">
    <property type="nucleotide sequence ID" value="NZ_CP016379.1"/>
</dbReference>
<evidence type="ECO:0000256" key="1">
    <source>
        <dbReference type="ARBA" id="ARBA00022723"/>
    </source>
</evidence>